<dbReference type="Proteomes" id="UP000006821">
    <property type="component" value="Chromosome"/>
</dbReference>
<feature type="domain" description="HTH cro/C1-type" evidence="2">
    <location>
        <begin position="20"/>
        <end position="74"/>
    </location>
</feature>
<dbReference type="EMBL" id="AE017282">
    <property type="protein sequence ID" value="AAU90510.1"/>
    <property type="molecule type" value="Genomic_DNA"/>
</dbReference>
<dbReference type="HOGENOM" id="CLU_055824_0_0_6"/>
<name>Q60C36_METCA</name>
<evidence type="ECO:0000256" key="1">
    <source>
        <dbReference type="ARBA" id="ARBA00007227"/>
    </source>
</evidence>
<dbReference type="InterPro" id="IPR013430">
    <property type="entry name" value="Toxin_antidote_HigA"/>
</dbReference>
<dbReference type="InterPro" id="IPR052345">
    <property type="entry name" value="Rad_response_metalloprotease"/>
</dbReference>
<keyword evidence="3" id="KW-0238">DNA-binding</keyword>
<proteinExistence type="inferred from homology"/>
<dbReference type="STRING" id="243233.MCA0275"/>
<dbReference type="PANTHER" id="PTHR43236:SF2">
    <property type="entry name" value="BLL0069 PROTEIN"/>
    <property type="match status" value="1"/>
</dbReference>
<accession>Q60C36</accession>
<dbReference type="SMART" id="SM00530">
    <property type="entry name" value="HTH_XRE"/>
    <property type="match status" value="1"/>
</dbReference>
<dbReference type="Pfam" id="PF01381">
    <property type="entry name" value="HTH_3"/>
    <property type="match status" value="1"/>
</dbReference>
<evidence type="ECO:0000259" key="2">
    <source>
        <dbReference type="PROSITE" id="PS50943"/>
    </source>
</evidence>
<dbReference type="PROSITE" id="PS50943">
    <property type="entry name" value="HTH_CROC1"/>
    <property type="match status" value="1"/>
</dbReference>
<dbReference type="SUPFAM" id="SSF47413">
    <property type="entry name" value="lambda repressor-like DNA-binding domains"/>
    <property type="match status" value="1"/>
</dbReference>
<dbReference type="CDD" id="cd00093">
    <property type="entry name" value="HTH_XRE"/>
    <property type="match status" value="1"/>
</dbReference>
<protein>
    <submittedName>
        <fullName evidence="3">DNA-binding protein</fullName>
    </submittedName>
</protein>
<dbReference type="RefSeq" id="WP_010959639.1">
    <property type="nucleotide sequence ID" value="NC_002977.6"/>
</dbReference>
<dbReference type="Gene3D" id="1.10.260.40">
    <property type="entry name" value="lambda repressor-like DNA-binding domains"/>
    <property type="match status" value="1"/>
</dbReference>
<dbReference type="PANTHER" id="PTHR43236">
    <property type="entry name" value="ANTITOXIN HIGA1"/>
    <property type="match status" value="1"/>
</dbReference>
<reference evidence="3 4" key="1">
    <citation type="journal article" date="2004" name="PLoS Biol.">
        <title>Genomic insights into methanotrophy: the complete genome sequence of Methylococcus capsulatus (Bath).</title>
        <authorList>
            <person name="Ward N.L."/>
            <person name="Larsen O."/>
            <person name="Sakwa J."/>
            <person name="Bruseth L."/>
            <person name="Khouri H.M."/>
            <person name="Durkin A.S."/>
            <person name="Dimitrov G."/>
            <person name="Jiang L."/>
            <person name="Scanlan D."/>
            <person name="Kang K.H."/>
            <person name="Lewis M.R."/>
            <person name="Nelson K.E."/>
            <person name="Methe B.A."/>
            <person name="Wu M."/>
            <person name="Heidelberg J.F."/>
            <person name="Paulsen I.T."/>
            <person name="Fouts D.E."/>
            <person name="Ravel J."/>
            <person name="Tettelin H."/>
            <person name="Ren Q."/>
            <person name="Read T.D."/>
            <person name="DeBoy R.T."/>
            <person name="Seshadri R."/>
            <person name="Salzberg S.L."/>
            <person name="Jensen H.B."/>
            <person name="Birkeland N.K."/>
            <person name="Nelson W.C."/>
            <person name="Dodson R.J."/>
            <person name="Grindhaug S.H."/>
            <person name="Holt I.E."/>
            <person name="Eidhammer I."/>
            <person name="Jonasen I."/>
            <person name="Vanaken S."/>
            <person name="Utterback T.R."/>
            <person name="Feldblyum T.V."/>
            <person name="Fraser C.M."/>
            <person name="Lillehaug J.R."/>
            <person name="Eisen J.A."/>
        </authorList>
    </citation>
    <scope>NUCLEOTIDE SEQUENCE [LARGE SCALE GENOMIC DNA]</scope>
    <source>
        <strain evidence="4">ATCC 33009 / NCIMB 11132 / Bath</strain>
    </source>
</reference>
<dbReference type="GO" id="GO:0003677">
    <property type="term" value="F:DNA binding"/>
    <property type="evidence" value="ECO:0007669"/>
    <property type="project" value="UniProtKB-KW"/>
</dbReference>
<dbReference type="KEGG" id="mca:MCA0275"/>
<dbReference type="eggNOG" id="COG2856">
    <property type="taxonomic scope" value="Bacteria"/>
</dbReference>
<dbReference type="NCBIfam" id="TIGR02607">
    <property type="entry name" value="antidote_HigA"/>
    <property type="match status" value="1"/>
</dbReference>
<dbReference type="InterPro" id="IPR001387">
    <property type="entry name" value="Cro/C1-type_HTH"/>
</dbReference>
<dbReference type="InterPro" id="IPR010982">
    <property type="entry name" value="Lambda_DNA-bd_dom_sf"/>
</dbReference>
<dbReference type="InterPro" id="IPR010359">
    <property type="entry name" value="IrrE_HExxH"/>
</dbReference>
<organism evidence="3 4">
    <name type="scientific">Methylococcus capsulatus (strain ATCC 33009 / NCIMB 11132 / Bath)</name>
    <dbReference type="NCBI Taxonomy" id="243233"/>
    <lineage>
        <taxon>Bacteria</taxon>
        <taxon>Pseudomonadati</taxon>
        <taxon>Pseudomonadota</taxon>
        <taxon>Gammaproteobacteria</taxon>
        <taxon>Methylococcales</taxon>
        <taxon>Methylococcaceae</taxon>
        <taxon>Methylococcus</taxon>
    </lineage>
</organism>
<comment type="similarity">
    <text evidence="1">Belongs to the short-chain fatty acyl-CoA assimilation regulator (ScfR) family.</text>
</comment>
<evidence type="ECO:0000313" key="3">
    <source>
        <dbReference type="EMBL" id="AAU90510.1"/>
    </source>
</evidence>
<evidence type="ECO:0000313" key="4">
    <source>
        <dbReference type="Proteomes" id="UP000006821"/>
    </source>
</evidence>
<dbReference type="eggNOG" id="COG3093">
    <property type="taxonomic scope" value="Bacteria"/>
</dbReference>
<sequence>MTDLDAPFAPDWVSPPGDTIADVLEERGWTQAELARRLGYTEKHVSQLINGKAAITEDTASRLERVLGSTAGFWLRKEATYRERLERQQFAQRCAGWVGWLERLPIKELMAQGVVAKARLVEKNKPALVEACLRFFGVASPEEWEGVYVADLKAQYRRSRAEQSDLAAIATWLRLGEKQAEGWDALKYDRARFEKALGQIRHLTTQPPQVFEPQMKRLLRDAGVTLALVPAIPRAHVSGVARWLSPSRPLIQLSLYGKSNDRFWFTFFHEAAHILLHGTSAQGRKAVFLDDPDGGTSTDDCEHEANQWAADFLIPPQYRQRLVKLGSHAAAIRAFAGELSIHPGIVVGRLQHEGIVPYASPLNALKVSFRWADPKPDAKGEPDEHD</sequence>
<dbReference type="AlphaFoldDB" id="Q60C36"/>
<dbReference type="GeneID" id="88222616"/>
<gene>
    <name evidence="3" type="ordered locus">MCA0275</name>
</gene>
<dbReference type="Pfam" id="PF06114">
    <property type="entry name" value="Peptidase_M78"/>
    <property type="match status" value="1"/>
</dbReference>
<dbReference type="Gene3D" id="1.10.10.2910">
    <property type="match status" value="1"/>
</dbReference>